<evidence type="ECO:0000313" key="11">
    <source>
        <dbReference type="Proteomes" id="UP000660862"/>
    </source>
</evidence>
<feature type="transmembrane region" description="Helical" evidence="8">
    <location>
        <begin position="163"/>
        <end position="185"/>
    </location>
</feature>
<evidence type="ECO:0000313" key="10">
    <source>
        <dbReference type="EMBL" id="GGG83244.1"/>
    </source>
</evidence>
<feature type="transmembrane region" description="Helical" evidence="8">
    <location>
        <begin position="240"/>
        <end position="258"/>
    </location>
</feature>
<feature type="transmembrane region" description="Helical" evidence="8">
    <location>
        <begin position="133"/>
        <end position="151"/>
    </location>
</feature>
<feature type="transmembrane region" description="Helical" evidence="8">
    <location>
        <begin position="325"/>
        <end position="347"/>
    </location>
</feature>
<comment type="caution">
    <text evidence="10">The sequence shown here is derived from an EMBL/GenBank/DDBJ whole genome shotgun (WGS) entry which is preliminary data.</text>
</comment>
<feature type="transmembrane region" description="Helical" evidence="8">
    <location>
        <begin position="299"/>
        <end position="319"/>
    </location>
</feature>
<feature type="transmembrane region" description="Helical" evidence="8">
    <location>
        <begin position="73"/>
        <end position="95"/>
    </location>
</feature>
<feature type="domain" description="NADH:quinone oxidoreductase/Mrp antiporter transmembrane" evidence="9">
    <location>
        <begin position="129"/>
        <end position="416"/>
    </location>
</feature>
<gene>
    <name evidence="10" type="primary">mrpD</name>
    <name evidence="10" type="ORF">GCM10007415_15340</name>
</gene>
<evidence type="ECO:0000256" key="1">
    <source>
        <dbReference type="ARBA" id="ARBA00004651"/>
    </source>
</evidence>
<reference evidence="10" key="2">
    <citation type="submission" date="2020-09" db="EMBL/GenBank/DDBJ databases">
        <authorList>
            <person name="Sun Q."/>
            <person name="Zhou Y."/>
        </authorList>
    </citation>
    <scope>NUCLEOTIDE SEQUENCE</scope>
    <source>
        <strain evidence="10">CGMCC 1.12195</strain>
    </source>
</reference>
<keyword evidence="4 7" id="KW-0812">Transmembrane</keyword>
<accession>A0A917M812</accession>
<comment type="similarity">
    <text evidence="2">Belongs to the CPA3 antiporters (TC 2.A.63) subunit D family.</text>
</comment>
<proteinExistence type="inferred from homology"/>
<feature type="transmembrane region" description="Helical" evidence="8">
    <location>
        <begin position="402"/>
        <end position="426"/>
    </location>
</feature>
<keyword evidence="5 8" id="KW-1133">Transmembrane helix</keyword>
<evidence type="ECO:0000256" key="8">
    <source>
        <dbReference type="SAM" id="Phobius"/>
    </source>
</evidence>
<feature type="transmembrane region" description="Helical" evidence="8">
    <location>
        <begin position="270"/>
        <end position="292"/>
    </location>
</feature>
<name>A0A917M812_9SPHI</name>
<dbReference type="PANTHER" id="PTHR42703">
    <property type="entry name" value="NADH DEHYDROGENASE"/>
    <property type="match status" value="1"/>
</dbReference>
<evidence type="ECO:0000256" key="4">
    <source>
        <dbReference type="ARBA" id="ARBA00022692"/>
    </source>
</evidence>
<dbReference type="PRINTS" id="PR01434">
    <property type="entry name" value="NADHDHGNASE5"/>
</dbReference>
<evidence type="ECO:0000256" key="7">
    <source>
        <dbReference type="RuleBase" id="RU000320"/>
    </source>
</evidence>
<keyword evidence="11" id="KW-1185">Reference proteome</keyword>
<evidence type="ECO:0000259" key="9">
    <source>
        <dbReference type="Pfam" id="PF00361"/>
    </source>
</evidence>
<evidence type="ECO:0000256" key="2">
    <source>
        <dbReference type="ARBA" id="ARBA00005346"/>
    </source>
</evidence>
<dbReference type="PANTHER" id="PTHR42703:SF1">
    <property type="entry name" value="NA(+)_H(+) ANTIPORTER SUBUNIT D1"/>
    <property type="match status" value="1"/>
</dbReference>
<keyword evidence="6 8" id="KW-0472">Membrane</keyword>
<sequence length="507" mass="55849">MIDNAIVFPVVVHLFTAILLLFFWRKTIAQRMISIAGSLLAMLVAIGLFAQVWDGGILTMQAAGWEAPFGISFVADVFSSSMVLLTSFSGLAVSIYSATGIARGRMIYGYFPIFHFLLMGLNGAFLTGDIFNLYVWFEVVIIASFVLMTLGGRKAQIEGSVKYMAMNILASTFFLTGIGILYGITGTLNMADLSLKVAALENRKLVDITAIFFIIGFGIKSAVFPLYFWLPSSYHTPPSAVAAIFGGLLTKVGIYALFRIFTLIFIPDDFIRTLLVFLAIFTILTGTFGAVIKNNIRRMFSYLIVCHIGFMVGGLGMYSEVAITGALFYLFHDIMVKTNIFLIAGLIRKLRGTMNMDKLGGLYAEYPLLSLLMAIVLFSLVGIPPLSGFWPKIHLFEAGFMGGHYALIAALIIGSFATLYVISLMWSKVFWKDRPIIEDEGVLTDDFQPLSKFRKSLLVTPIVFLAVITLYIGLGAENIASVVKHIAREMKDTSPYIEAVLGTNELQ</sequence>
<dbReference type="AlphaFoldDB" id="A0A917M812"/>
<feature type="transmembrane region" description="Helical" evidence="8">
    <location>
        <begin position="6"/>
        <end position="24"/>
    </location>
</feature>
<protein>
    <submittedName>
        <fullName evidence="10">Cation:proton antiporter</fullName>
    </submittedName>
</protein>
<dbReference type="EMBL" id="BMER01000001">
    <property type="protein sequence ID" value="GGG83244.1"/>
    <property type="molecule type" value="Genomic_DNA"/>
</dbReference>
<dbReference type="InterPro" id="IPR001750">
    <property type="entry name" value="ND/Mrp_TM"/>
</dbReference>
<reference evidence="10" key="1">
    <citation type="journal article" date="2014" name="Int. J. Syst. Evol. Microbiol.">
        <title>Complete genome sequence of Corynebacterium casei LMG S-19264T (=DSM 44701T), isolated from a smear-ripened cheese.</title>
        <authorList>
            <consortium name="US DOE Joint Genome Institute (JGI-PGF)"/>
            <person name="Walter F."/>
            <person name="Albersmeier A."/>
            <person name="Kalinowski J."/>
            <person name="Ruckert C."/>
        </authorList>
    </citation>
    <scope>NUCLEOTIDE SEQUENCE</scope>
    <source>
        <strain evidence="10">CGMCC 1.12195</strain>
    </source>
</reference>
<dbReference type="GO" id="GO:0005886">
    <property type="term" value="C:plasma membrane"/>
    <property type="evidence" value="ECO:0007669"/>
    <property type="project" value="UniProtKB-SubCell"/>
</dbReference>
<dbReference type="InterPro" id="IPR050586">
    <property type="entry name" value="CPA3_Na-H_Antiporter_D"/>
</dbReference>
<comment type="subcellular location">
    <subcellularLocation>
        <location evidence="1">Cell membrane</location>
        <topology evidence="1">Multi-pass membrane protein</topology>
    </subcellularLocation>
    <subcellularLocation>
        <location evidence="7">Membrane</location>
        <topology evidence="7">Multi-pass membrane protein</topology>
    </subcellularLocation>
</comment>
<feature type="transmembrane region" description="Helical" evidence="8">
    <location>
        <begin position="107"/>
        <end position="127"/>
    </location>
</feature>
<feature type="transmembrane region" description="Helical" evidence="8">
    <location>
        <begin position="368"/>
        <end position="390"/>
    </location>
</feature>
<evidence type="ECO:0000256" key="5">
    <source>
        <dbReference type="ARBA" id="ARBA00022989"/>
    </source>
</evidence>
<feature type="transmembrane region" description="Helical" evidence="8">
    <location>
        <begin position="33"/>
        <end position="53"/>
    </location>
</feature>
<evidence type="ECO:0000256" key="6">
    <source>
        <dbReference type="ARBA" id="ARBA00023136"/>
    </source>
</evidence>
<keyword evidence="3" id="KW-1003">Cell membrane</keyword>
<organism evidence="10 11">
    <name type="scientific">Parapedobacter pyrenivorans</name>
    <dbReference type="NCBI Taxonomy" id="1305674"/>
    <lineage>
        <taxon>Bacteria</taxon>
        <taxon>Pseudomonadati</taxon>
        <taxon>Bacteroidota</taxon>
        <taxon>Sphingobacteriia</taxon>
        <taxon>Sphingobacteriales</taxon>
        <taxon>Sphingobacteriaceae</taxon>
        <taxon>Parapedobacter</taxon>
    </lineage>
</organism>
<feature type="transmembrane region" description="Helical" evidence="8">
    <location>
        <begin position="205"/>
        <end position="228"/>
    </location>
</feature>
<dbReference type="RefSeq" id="WP_188505304.1">
    <property type="nucleotide sequence ID" value="NZ_BMER01000001.1"/>
</dbReference>
<evidence type="ECO:0000256" key="3">
    <source>
        <dbReference type="ARBA" id="ARBA00022475"/>
    </source>
</evidence>
<feature type="transmembrane region" description="Helical" evidence="8">
    <location>
        <begin position="457"/>
        <end position="476"/>
    </location>
</feature>
<dbReference type="Pfam" id="PF00361">
    <property type="entry name" value="Proton_antipo_M"/>
    <property type="match status" value="1"/>
</dbReference>
<dbReference type="Proteomes" id="UP000660862">
    <property type="component" value="Unassembled WGS sequence"/>
</dbReference>